<comment type="cofactor">
    <cofactor evidence="2">
        <name>Zn(2+)</name>
        <dbReference type="ChEBI" id="CHEBI:29105"/>
    </cofactor>
</comment>
<evidence type="ECO:0000256" key="7">
    <source>
        <dbReference type="ARBA" id="ARBA00022679"/>
    </source>
</evidence>
<keyword evidence="7" id="KW-0808">Transferase</keyword>
<dbReference type="InterPro" id="IPR006575">
    <property type="entry name" value="RWD_dom"/>
</dbReference>
<dbReference type="Gene3D" id="1.20.120.1750">
    <property type="match status" value="1"/>
</dbReference>
<evidence type="ECO:0000256" key="3">
    <source>
        <dbReference type="ARBA" id="ARBA00003976"/>
    </source>
</evidence>
<evidence type="ECO:0000256" key="2">
    <source>
        <dbReference type="ARBA" id="ARBA00001947"/>
    </source>
</evidence>
<feature type="domain" description="RING-type" evidence="15">
    <location>
        <begin position="314"/>
        <end position="362"/>
    </location>
</feature>
<dbReference type="InterPro" id="IPR002867">
    <property type="entry name" value="IBR_dom"/>
</dbReference>
<dbReference type="InterPro" id="IPR013083">
    <property type="entry name" value="Znf_RING/FYVE/PHD"/>
</dbReference>
<keyword evidence="9" id="KW-0677">Repeat</keyword>
<dbReference type="Gene3D" id="3.10.110.10">
    <property type="entry name" value="Ubiquitin Conjugating Enzyme"/>
    <property type="match status" value="1"/>
</dbReference>
<sequence>MQSSHSSRGRSLNSRKHRHPQNSNPGPRGRRAYVIKPQSSRLSSELLATPGSCTSNPVEFVDDKGGKVAVNEDSGENSRNHERREVDADVADLSLRLAQLDAREKEPELEDELLNLNDQKQEYELLALESIYGDNAIMINRRGLRSIQIHIHIETEGAFTIAAQLNTSVHLDSTWGNIDDTFSYSFEVQHLPPIVLTLLLPKSYPSHLPPYFTIYVQWLDHVRISHLCSMLDSIWTEQQGQEIMYQWAEWLQSSSLSCLGFHQEIVLNPPYGVIGATDKRAISGSVSFNVDIPSMRRYNDDKCHEKFLRSVHECFICFSEYAGTDFIRLPCQHFFCLKCMKTYSNLHVKEGTVNMLKCPDAKCRGAVPPSLLKQLLDDEAYQQWESLILQKTLDSMTDVVYCPRCETPCIEDPDQHAVCSRCLFSFCTLCRDRRHVGIECMTPEIRLQILQDRQSSSRLREDQKLKERELINELLSVQEILRDAKQCPSCKIAISRSEGCNKMVCNNCGQKFCYRCNKEISGYEHFRDGECELFPEEEIRNWEGMMRNPRQALGEIQANLFPDHGNQCPSCRQYNAKVGNNNHLCCWACQTHFCYLCKKVVRRASQHYGPKGCKQHTT</sequence>
<protein>
    <recommendedName>
        <fullName evidence="6">RBR-type E3 ubiquitin transferase</fullName>
        <ecNumber evidence="6">2.3.2.31</ecNumber>
    </recommendedName>
</protein>
<evidence type="ECO:0000256" key="1">
    <source>
        <dbReference type="ARBA" id="ARBA00001798"/>
    </source>
</evidence>
<dbReference type="GO" id="GO:0008270">
    <property type="term" value="F:zinc ion binding"/>
    <property type="evidence" value="ECO:0007669"/>
    <property type="project" value="UniProtKB-KW"/>
</dbReference>
<dbReference type="SUPFAM" id="SSF54495">
    <property type="entry name" value="UBC-like"/>
    <property type="match status" value="1"/>
</dbReference>
<feature type="domain" description="RWD" evidence="16">
    <location>
        <begin position="123"/>
        <end position="258"/>
    </location>
</feature>
<comment type="catalytic activity">
    <reaction evidence="1">
        <text>[E2 ubiquitin-conjugating enzyme]-S-ubiquitinyl-L-cysteine + [acceptor protein]-L-lysine = [E2 ubiquitin-conjugating enzyme]-L-cysteine + [acceptor protein]-N(6)-ubiquitinyl-L-lysine.</text>
        <dbReference type="EC" id="2.3.2.31"/>
    </reaction>
</comment>
<dbReference type="InterPro" id="IPR018957">
    <property type="entry name" value="Znf_C3HC4_RING-type"/>
</dbReference>
<dbReference type="AlphaFoldDB" id="A0AAN7GUW5"/>
<dbReference type="Proteomes" id="UP001345219">
    <property type="component" value="Chromosome 12"/>
</dbReference>
<feature type="compositionally biased region" description="Low complexity" evidence="14">
    <location>
        <begin position="1"/>
        <end position="12"/>
    </location>
</feature>
<comment type="function">
    <text evidence="3">Might act as an E3 ubiquitin-protein ligase, or as part of E3 complex, which accepts ubiquitin from specific E2 ubiquitin-conjugating enzymes and then transfers it to substrates.</text>
</comment>
<evidence type="ECO:0000256" key="8">
    <source>
        <dbReference type="ARBA" id="ARBA00022723"/>
    </source>
</evidence>
<dbReference type="GO" id="GO:0061630">
    <property type="term" value="F:ubiquitin protein ligase activity"/>
    <property type="evidence" value="ECO:0007669"/>
    <property type="project" value="UniProtKB-EC"/>
</dbReference>
<evidence type="ECO:0000256" key="14">
    <source>
        <dbReference type="SAM" id="MobiDB-lite"/>
    </source>
</evidence>
<dbReference type="Gene3D" id="3.30.40.10">
    <property type="entry name" value="Zinc/RING finger domain, C3HC4 (zinc finger)"/>
    <property type="match status" value="1"/>
</dbReference>
<dbReference type="SUPFAM" id="SSF57850">
    <property type="entry name" value="RING/U-box"/>
    <property type="match status" value="4"/>
</dbReference>
<organism evidence="18 19">
    <name type="scientific">Trapa incisa</name>
    <dbReference type="NCBI Taxonomy" id="236973"/>
    <lineage>
        <taxon>Eukaryota</taxon>
        <taxon>Viridiplantae</taxon>
        <taxon>Streptophyta</taxon>
        <taxon>Embryophyta</taxon>
        <taxon>Tracheophyta</taxon>
        <taxon>Spermatophyta</taxon>
        <taxon>Magnoliopsida</taxon>
        <taxon>eudicotyledons</taxon>
        <taxon>Gunneridae</taxon>
        <taxon>Pentapetalae</taxon>
        <taxon>rosids</taxon>
        <taxon>malvids</taxon>
        <taxon>Myrtales</taxon>
        <taxon>Lythraceae</taxon>
        <taxon>Trapa</taxon>
    </lineage>
</organism>
<evidence type="ECO:0000259" key="16">
    <source>
        <dbReference type="PROSITE" id="PS50908"/>
    </source>
</evidence>
<dbReference type="CDD" id="cd23134">
    <property type="entry name" value="RING-HC_ITT1-like"/>
    <property type="match status" value="1"/>
</dbReference>
<evidence type="ECO:0000256" key="11">
    <source>
        <dbReference type="ARBA" id="ARBA00022786"/>
    </source>
</evidence>
<dbReference type="InterPro" id="IPR031127">
    <property type="entry name" value="E3_UB_ligase_RBR"/>
</dbReference>
<dbReference type="Pfam" id="PF00097">
    <property type="entry name" value="zf-C3HC4"/>
    <property type="match status" value="1"/>
</dbReference>
<dbReference type="CDD" id="cd23820">
    <property type="entry name" value="RWD_RNF14"/>
    <property type="match status" value="1"/>
</dbReference>
<dbReference type="SMART" id="SM00647">
    <property type="entry name" value="IBR"/>
    <property type="match status" value="2"/>
</dbReference>
<feature type="region of interest" description="Disordered" evidence="14">
    <location>
        <begin position="1"/>
        <end position="87"/>
    </location>
</feature>
<keyword evidence="10 13" id="KW-0863">Zinc-finger</keyword>
<dbReference type="InterPro" id="IPR001841">
    <property type="entry name" value="Znf_RING"/>
</dbReference>
<evidence type="ECO:0000256" key="4">
    <source>
        <dbReference type="ARBA" id="ARBA00004906"/>
    </source>
</evidence>
<feature type="compositionally biased region" description="Basic and acidic residues" evidence="14">
    <location>
        <begin position="76"/>
        <end position="87"/>
    </location>
</feature>
<dbReference type="CDD" id="cd20341">
    <property type="entry name" value="BRcat_RBR_RNF14"/>
    <property type="match status" value="1"/>
</dbReference>
<dbReference type="InterPro" id="IPR016135">
    <property type="entry name" value="UBQ-conjugating_enzyme/RWD"/>
</dbReference>
<dbReference type="EMBL" id="JAXIOK010000019">
    <property type="protein sequence ID" value="KAK4747393.1"/>
    <property type="molecule type" value="Genomic_DNA"/>
</dbReference>
<proteinExistence type="inferred from homology"/>
<evidence type="ECO:0000256" key="9">
    <source>
        <dbReference type="ARBA" id="ARBA00022737"/>
    </source>
</evidence>
<evidence type="ECO:0000256" key="12">
    <source>
        <dbReference type="ARBA" id="ARBA00022833"/>
    </source>
</evidence>
<evidence type="ECO:0000256" key="13">
    <source>
        <dbReference type="PROSITE-ProRule" id="PRU00175"/>
    </source>
</evidence>
<name>A0AAN7GUW5_9MYRT</name>
<dbReference type="PROSITE" id="PS50908">
    <property type="entry name" value="RWD"/>
    <property type="match status" value="1"/>
</dbReference>
<reference evidence="18 19" key="1">
    <citation type="journal article" date="2023" name="Hortic Res">
        <title>Pangenome of water caltrop reveals structural variations and asymmetric subgenome divergence after allopolyploidization.</title>
        <authorList>
            <person name="Zhang X."/>
            <person name="Chen Y."/>
            <person name="Wang L."/>
            <person name="Yuan Y."/>
            <person name="Fang M."/>
            <person name="Shi L."/>
            <person name="Lu R."/>
            <person name="Comes H.P."/>
            <person name="Ma Y."/>
            <person name="Chen Y."/>
            <person name="Huang G."/>
            <person name="Zhou Y."/>
            <person name="Zheng Z."/>
            <person name="Qiu Y."/>
        </authorList>
    </citation>
    <scope>NUCLEOTIDE SEQUENCE [LARGE SCALE GENOMIC DNA]</scope>
    <source>
        <tissue evidence="18">Roots</tissue>
    </source>
</reference>
<evidence type="ECO:0000256" key="10">
    <source>
        <dbReference type="ARBA" id="ARBA00022771"/>
    </source>
</evidence>
<dbReference type="Pfam" id="PF01485">
    <property type="entry name" value="IBR"/>
    <property type="match status" value="1"/>
</dbReference>
<gene>
    <name evidence="18" type="ORF">SAY87_013979</name>
</gene>
<feature type="domain" description="RING-type" evidence="17">
    <location>
        <begin position="310"/>
        <end position="537"/>
    </location>
</feature>
<evidence type="ECO:0000313" key="19">
    <source>
        <dbReference type="Proteomes" id="UP001345219"/>
    </source>
</evidence>
<dbReference type="InterPro" id="IPR017907">
    <property type="entry name" value="Znf_RING_CS"/>
</dbReference>
<dbReference type="PANTHER" id="PTHR11685">
    <property type="entry name" value="RBR FAMILY RING FINGER AND IBR DOMAIN-CONTAINING"/>
    <property type="match status" value="1"/>
</dbReference>
<evidence type="ECO:0000256" key="6">
    <source>
        <dbReference type="ARBA" id="ARBA00012251"/>
    </source>
</evidence>
<keyword evidence="8" id="KW-0479">Metal-binding</keyword>
<comment type="similarity">
    <text evidence="5">Belongs to the RBR family. Ariadne subfamily.</text>
</comment>
<dbReference type="SMART" id="SM00184">
    <property type="entry name" value="RING"/>
    <property type="match status" value="3"/>
</dbReference>
<dbReference type="InterPro" id="IPR044066">
    <property type="entry name" value="TRIAD_supradom"/>
</dbReference>
<dbReference type="PROSITE" id="PS51873">
    <property type="entry name" value="TRIAD"/>
    <property type="match status" value="1"/>
</dbReference>
<comment type="pathway">
    <text evidence="4">Protein modification; protein ubiquitination.</text>
</comment>
<dbReference type="SMART" id="SM00591">
    <property type="entry name" value="RWD"/>
    <property type="match status" value="1"/>
</dbReference>
<accession>A0AAN7GUW5</accession>
<evidence type="ECO:0000256" key="5">
    <source>
        <dbReference type="ARBA" id="ARBA00005884"/>
    </source>
</evidence>
<dbReference type="FunFam" id="3.30.40.10:FF:000358">
    <property type="entry name" value="RBR-type E3 ubiquitin transferase"/>
    <property type="match status" value="1"/>
</dbReference>
<evidence type="ECO:0000259" key="15">
    <source>
        <dbReference type="PROSITE" id="PS50089"/>
    </source>
</evidence>
<dbReference type="Pfam" id="PF05773">
    <property type="entry name" value="RWD"/>
    <property type="match status" value="1"/>
</dbReference>
<evidence type="ECO:0000313" key="18">
    <source>
        <dbReference type="EMBL" id="KAK4747393.1"/>
    </source>
</evidence>
<comment type="caution">
    <text evidence="18">The sequence shown here is derived from an EMBL/GenBank/DDBJ whole genome shotgun (WGS) entry which is preliminary data.</text>
</comment>
<dbReference type="FunFam" id="1.20.120.1750:FF:000029">
    <property type="entry name" value="RBR-type E3 ubiquitin transferase"/>
    <property type="match status" value="1"/>
</dbReference>
<dbReference type="Pfam" id="PF26200">
    <property type="entry name" value="Rcat_RNF216"/>
    <property type="match status" value="1"/>
</dbReference>
<evidence type="ECO:0000259" key="17">
    <source>
        <dbReference type="PROSITE" id="PS51873"/>
    </source>
</evidence>
<keyword evidence="19" id="KW-1185">Reference proteome</keyword>
<dbReference type="PROSITE" id="PS00518">
    <property type="entry name" value="ZF_RING_1"/>
    <property type="match status" value="1"/>
</dbReference>
<dbReference type="GO" id="GO:0016567">
    <property type="term" value="P:protein ubiquitination"/>
    <property type="evidence" value="ECO:0007669"/>
    <property type="project" value="InterPro"/>
</dbReference>
<dbReference type="PROSITE" id="PS50089">
    <property type="entry name" value="ZF_RING_2"/>
    <property type="match status" value="1"/>
</dbReference>
<dbReference type="EC" id="2.3.2.31" evidence="6"/>
<keyword evidence="12" id="KW-0862">Zinc</keyword>
<keyword evidence="11" id="KW-0833">Ubl conjugation pathway</keyword>